<proteinExistence type="inferred from homology"/>
<keyword evidence="7" id="KW-0625">Polysaccharide transport</keyword>
<organism evidence="11 12">
    <name type="scientific">Neptunomonas qingdaonensis</name>
    <dbReference type="NCBI Taxonomy" id="1045558"/>
    <lineage>
        <taxon>Bacteria</taxon>
        <taxon>Pseudomonadati</taxon>
        <taxon>Pseudomonadota</taxon>
        <taxon>Gammaproteobacteria</taxon>
        <taxon>Oceanospirillales</taxon>
        <taxon>Oceanospirillaceae</taxon>
        <taxon>Neptunomonas</taxon>
    </lineage>
</organism>
<protein>
    <submittedName>
        <fullName evidence="11">Capsular polysaccharide transport system permease protein</fullName>
    </submittedName>
</protein>
<evidence type="ECO:0000313" key="11">
    <source>
        <dbReference type="EMBL" id="SFG19405.1"/>
    </source>
</evidence>
<dbReference type="GO" id="GO:0005886">
    <property type="term" value="C:plasma membrane"/>
    <property type="evidence" value="ECO:0007669"/>
    <property type="project" value="UniProtKB-SubCell"/>
</dbReference>
<feature type="transmembrane region" description="Helical" evidence="9">
    <location>
        <begin position="233"/>
        <end position="254"/>
    </location>
</feature>
<evidence type="ECO:0000256" key="6">
    <source>
        <dbReference type="ARBA" id="ARBA00022989"/>
    </source>
</evidence>
<feature type="transmembrane region" description="Helical" evidence="9">
    <location>
        <begin position="35"/>
        <end position="55"/>
    </location>
</feature>
<keyword evidence="4" id="KW-1003">Cell membrane</keyword>
<comment type="subcellular location">
    <subcellularLocation>
        <location evidence="1">Cell membrane</location>
        <topology evidence="1">Multi-pass membrane protein</topology>
    </subcellularLocation>
</comment>
<evidence type="ECO:0000256" key="7">
    <source>
        <dbReference type="ARBA" id="ARBA00023047"/>
    </source>
</evidence>
<gene>
    <name evidence="11" type="ORF">SAMN05216175_10469</name>
</gene>
<dbReference type="InterPro" id="IPR013525">
    <property type="entry name" value="ABC2_TM"/>
</dbReference>
<reference evidence="12" key="1">
    <citation type="submission" date="2016-10" db="EMBL/GenBank/DDBJ databases">
        <authorList>
            <person name="Varghese N."/>
            <person name="Submissions S."/>
        </authorList>
    </citation>
    <scope>NUCLEOTIDE SEQUENCE [LARGE SCALE GENOMIC DNA]</scope>
    <source>
        <strain evidence="12">CGMCC 1.10971</strain>
    </source>
</reference>
<keyword evidence="7" id="KW-0762">Sugar transport</keyword>
<feature type="transmembrane region" description="Helical" evidence="9">
    <location>
        <begin position="149"/>
        <end position="172"/>
    </location>
</feature>
<dbReference type="RefSeq" id="WP_244889927.1">
    <property type="nucleotide sequence ID" value="NZ_FOOU01000004.1"/>
</dbReference>
<evidence type="ECO:0000256" key="1">
    <source>
        <dbReference type="ARBA" id="ARBA00004651"/>
    </source>
</evidence>
<name>A0A1I2PT10_9GAMM</name>
<keyword evidence="3" id="KW-0813">Transport</keyword>
<feature type="domain" description="ABC-2 type transporter transmembrane" evidence="10">
    <location>
        <begin position="15"/>
        <end position="224"/>
    </location>
</feature>
<dbReference type="GO" id="GO:0140359">
    <property type="term" value="F:ABC-type transporter activity"/>
    <property type="evidence" value="ECO:0007669"/>
    <property type="project" value="InterPro"/>
</dbReference>
<feature type="transmembrane region" description="Helical" evidence="9">
    <location>
        <begin position="62"/>
        <end position="81"/>
    </location>
</feature>
<accession>A0A1I2PT10</accession>
<comment type="similarity">
    <text evidence="2">Belongs to the ABC-2 integral membrane protein family.</text>
</comment>
<keyword evidence="6 9" id="KW-1133">Transmembrane helix</keyword>
<dbReference type="GO" id="GO:0015774">
    <property type="term" value="P:polysaccharide transport"/>
    <property type="evidence" value="ECO:0007669"/>
    <property type="project" value="UniProtKB-KW"/>
</dbReference>
<keyword evidence="12" id="KW-1185">Reference proteome</keyword>
<evidence type="ECO:0000256" key="5">
    <source>
        <dbReference type="ARBA" id="ARBA00022692"/>
    </source>
</evidence>
<evidence type="ECO:0000256" key="4">
    <source>
        <dbReference type="ARBA" id="ARBA00022475"/>
    </source>
</evidence>
<sequence>MLSNRSPWQVTTSVWYALFMREALARTTADRFAWFWMIAEPVGYIIIMISIRTVLLNKTKTIFGAEFVPWMIVGLFGFFLFRENMMRSIGAIDANKGLFAYRQVKPIDPVLVRCYLEGILKTFIFSLFIFTGLLVDLDLLPRDALKAIFYWVLLWCLGLGIGLVLSAVSALVPEVGRIVRMISMPLMLVSGVILPLNFLSYKAQSYMLWNPIVHGIELLRTSFFPLYQSIHGVSIAYLCLWILGSMSLGLLLHLRYAQKLKAQ</sequence>
<dbReference type="AlphaFoldDB" id="A0A1I2PT10"/>
<dbReference type="GO" id="GO:0015920">
    <property type="term" value="P:lipopolysaccharide transport"/>
    <property type="evidence" value="ECO:0007669"/>
    <property type="project" value="TreeGrafter"/>
</dbReference>
<keyword evidence="8 9" id="KW-0472">Membrane</keyword>
<evidence type="ECO:0000256" key="9">
    <source>
        <dbReference type="SAM" id="Phobius"/>
    </source>
</evidence>
<evidence type="ECO:0000256" key="2">
    <source>
        <dbReference type="ARBA" id="ARBA00007783"/>
    </source>
</evidence>
<dbReference type="EMBL" id="FOOU01000004">
    <property type="protein sequence ID" value="SFG19405.1"/>
    <property type="molecule type" value="Genomic_DNA"/>
</dbReference>
<dbReference type="Pfam" id="PF01061">
    <property type="entry name" value="ABC2_membrane"/>
    <property type="match status" value="1"/>
</dbReference>
<dbReference type="Proteomes" id="UP000198623">
    <property type="component" value="Unassembled WGS sequence"/>
</dbReference>
<evidence type="ECO:0000256" key="3">
    <source>
        <dbReference type="ARBA" id="ARBA00022448"/>
    </source>
</evidence>
<evidence type="ECO:0000256" key="8">
    <source>
        <dbReference type="ARBA" id="ARBA00023136"/>
    </source>
</evidence>
<keyword evidence="5 9" id="KW-0812">Transmembrane</keyword>
<evidence type="ECO:0000313" key="12">
    <source>
        <dbReference type="Proteomes" id="UP000198623"/>
    </source>
</evidence>
<feature type="transmembrane region" description="Helical" evidence="9">
    <location>
        <begin position="178"/>
        <end position="199"/>
    </location>
</feature>
<feature type="transmembrane region" description="Helical" evidence="9">
    <location>
        <begin position="118"/>
        <end position="137"/>
    </location>
</feature>
<dbReference type="PANTHER" id="PTHR30413:SF10">
    <property type="entry name" value="CAPSULE POLYSACCHARIDE EXPORT INNER-MEMBRANE PROTEIN CTRC"/>
    <property type="match status" value="1"/>
</dbReference>
<dbReference type="STRING" id="1045558.SAMN05216175_10469"/>
<evidence type="ECO:0000259" key="10">
    <source>
        <dbReference type="Pfam" id="PF01061"/>
    </source>
</evidence>
<dbReference type="PANTHER" id="PTHR30413">
    <property type="entry name" value="INNER MEMBRANE TRANSPORT PERMEASE"/>
    <property type="match status" value="1"/>
</dbReference>